<evidence type="ECO:0000313" key="5">
    <source>
        <dbReference type="EMBL" id="KAK0163988.1"/>
    </source>
</evidence>
<dbReference type="InterPro" id="IPR040111">
    <property type="entry name" value="ODAD4"/>
</dbReference>
<evidence type="ECO:0000256" key="3">
    <source>
        <dbReference type="ARBA" id="ARBA00034143"/>
    </source>
</evidence>
<comment type="caution">
    <text evidence="5">The sequence shown here is derived from an EMBL/GenBank/DDBJ whole genome shotgun (WGS) entry which is preliminary data.</text>
</comment>
<accession>A0AA39KJN9</accession>
<organism evidence="5 6">
    <name type="scientific">Microctonus aethiopoides</name>
    <dbReference type="NCBI Taxonomy" id="144406"/>
    <lineage>
        <taxon>Eukaryota</taxon>
        <taxon>Metazoa</taxon>
        <taxon>Ecdysozoa</taxon>
        <taxon>Arthropoda</taxon>
        <taxon>Hexapoda</taxon>
        <taxon>Insecta</taxon>
        <taxon>Pterygota</taxon>
        <taxon>Neoptera</taxon>
        <taxon>Endopterygota</taxon>
        <taxon>Hymenoptera</taxon>
        <taxon>Apocrita</taxon>
        <taxon>Ichneumonoidea</taxon>
        <taxon>Braconidae</taxon>
        <taxon>Euphorinae</taxon>
        <taxon>Microctonus</taxon>
    </lineage>
</organism>
<protein>
    <recommendedName>
        <fullName evidence="2">Outer dynein arm-docking complex subunit 4</fullName>
    </recommendedName>
    <alternativeName>
        <fullName evidence="3">Tetratricopeptide repeat protein 25</fullName>
    </alternativeName>
</protein>
<evidence type="ECO:0000256" key="2">
    <source>
        <dbReference type="ARBA" id="ARBA00034139"/>
    </source>
</evidence>
<comment type="subcellular location">
    <subcellularLocation>
        <location evidence="1">Cytoplasm</location>
        <location evidence="1">Cytoskeleton</location>
        <location evidence="1">Cilium axoneme</location>
    </subcellularLocation>
</comment>
<dbReference type="EMBL" id="JAQQBS010001422">
    <property type="protein sequence ID" value="KAK0163988.1"/>
    <property type="molecule type" value="Genomic_DNA"/>
</dbReference>
<evidence type="ECO:0000256" key="4">
    <source>
        <dbReference type="PROSITE-ProRule" id="PRU00339"/>
    </source>
</evidence>
<evidence type="ECO:0000313" key="6">
    <source>
        <dbReference type="Proteomes" id="UP001168990"/>
    </source>
</evidence>
<feature type="repeat" description="TPR" evidence="4">
    <location>
        <begin position="54"/>
        <end position="87"/>
    </location>
</feature>
<dbReference type="InterPro" id="IPR011990">
    <property type="entry name" value="TPR-like_helical_dom_sf"/>
</dbReference>
<evidence type="ECO:0000256" key="1">
    <source>
        <dbReference type="ARBA" id="ARBA00004430"/>
    </source>
</evidence>
<dbReference type="PANTHER" id="PTHR23040">
    <property type="match status" value="1"/>
</dbReference>
<dbReference type="SUPFAM" id="SSF48452">
    <property type="entry name" value="TPR-like"/>
    <property type="match status" value="1"/>
</dbReference>
<dbReference type="Gene3D" id="1.25.40.10">
    <property type="entry name" value="Tetratricopeptide repeat domain"/>
    <property type="match status" value="2"/>
</dbReference>
<reference evidence="5" key="1">
    <citation type="journal article" date="2023" name="bioRxiv">
        <title>Scaffold-level genome assemblies of two parasitoid biocontrol wasps reveal the parthenogenesis mechanism and an associated novel virus.</title>
        <authorList>
            <person name="Inwood S."/>
            <person name="Skelly J."/>
            <person name="Guhlin J."/>
            <person name="Harrop T."/>
            <person name="Goldson S."/>
            <person name="Dearden P."/>
        </authorList>
    </citation>
    <scope>NUCLEOTIDE SEQUENCE</scope>
    <source>
        <strain evidence="5">Irish</strain>
        <tissue evidence="5">Whole body</tissue>
    </source>
</reference>
<name>A0AA39KJN9_9HYME</name>
<dbReference type="PROSITE" id="PS50005">
    <property type="entry name" value="TPR"/>
    <property type="match status" value="1"/>
</dbReference>
<keyword evidence="4" id="KW-0802">TPR repeat</keyword>
<dbReference type="SMART" id="SM00028">
    <property type="entry name" value="TPR"/>
    <property type="match status" value="3"/>
</dbReference>
<sequence length="591" mass="67533">MSLSTSARSLSSVNLLNDTTKVDEEDDLFEQRRVLETIEILTNQHKHLGRRQLAQILHQRANSLQLKGDYESALILYHRAATIYPRDISHNIAARHTSAVIHSAANPRGALRELMHEAKNSISLMSTLCPEKATRQAQHIFHNSEDPYEDIKKILQYIDSRGDISGNIHPKKSTMTQMKKSNIILRQLTDVAAMKLGEMKRSFIAGDWKTTLNIGNEFSIIIRAYKDDEYFYRVAAHRYMALSHLSLKRHDRAISEVTQMIQAAKQSKDEKLISRSIAVLGKVHLTFGHLNAAAVAWERLLNIVNRPILKAWLFHEIGRCYFEMSNYSKALKMSKRCIQSSEVAHSIKWMCYGKLLNGQALIELERLVEALEALEFVAEKAKESMNDVAMVNYVENLVERVAKVLRKNSQNNINYSRNDLIISMSPTISYGNLEQSKVKTSALLLKQLKEKQNDVNIHPFVGSQVLSLDNKQQKNQDNPIVMKENSTTKSCHIIDKWKKSFCNGKHSLKSKFNLQDSTLNNTITMNADLSTRMQILHPVGDTPQVDKWSYRVWYYGECEYCWETGGDDDVIANGLSYVPFSVRQHQVEVDP</sequence>
<proteinExistence type="predicted"/>
<dbReference type="InterPro" id="IPR019734">
    <property type="entry name" value="TPR_rpt"/>
</dbReference>
<keyword evidence="6" id="KW-1185">Reference proteome</keyword>
<reference evidence="5" key="2">
    <citation type="submission" date="2023-03" db="EMBL/GenBank/DDBJ databases">
        <authorList>
            <person name="Inwood S.N."/>
            <person name="Skelly J.G."/>
            <person name="Guhlin J."/>
            <person name="Harrop T.W.R."/>
            <person name="Goldson S.G."/>
            <person name="Dearden P.K."/>
        </authorList>
    </citation>
    <scope>NUCLEOTIDE SEQUENCE</scope>
    <source>
        <strain evidence="5">Irish</strain>
        <tissue evidence="5">Whole body</tissue>
    </source>
</reference>
<gene>
    <name evidence="5" type="ORF">PV328_002663</name>
</gene>
<dbReference type="GO" id="GO:0005930">
    <property type="term" value="C:axoneme"/>
    <property type="evidence" value="ECO:0007669"/>
    <property type="project" value="UniProtKB-SubCell"/>
</dbReference>
<dbReference type="AlphaFoldDB" id="A0AA39KJN9"/>
<dbReference type="Proteomes" id="UP001168990">
    <property type="component" value="Unassembled WGS sequence"/>
</dbReference>